<name>A0A3B1A1T8_9ZZZZ</name>
<proteinExistence type="predicted"/>
<protein>
    <recommendedName>
        <fullName evidence="1">KAP NTPase domain-containing protein</fullName>
    </recommendedName>
</protein>
<organism evidence="2">
    <name type="scientific">hydrothermal vent metagenome</name>
    <dbReference type="NCBI Taxonomy" id="652676"/>
    <lineage>
        <taxon>unclassified sequences</taxon>
        <taxon>metagenomes</taxon>
        <taxon>ecological metagenomes</taxon>
    </lineage>
</organism>
<feature type="domain" description="KAP NTPase" evidence="1">
    <location>
        <begin position="5"/>
        <end position="245"/>
    </location>
</feature>
<sequence length="567" mass="65442">MSINKVQKVIEAFIANRQPEVLSIKGGWGVGKTYFWDSIIKDASSRSKNNPFTHYAYVSLFGITSLEELKSTLFEQITEKNHIGEKISIDNLKRNSEELTKNLGKNTVSFLQEIPRIKNINTAIQSTSYINNKNLIICFDDFERKGESLNIKDILGLVSILKEQRDCKIVLILSDSNLDQKSFDEYWQFREKVIDIEIKYAPSYEEAAKLAFKGNPHNYDRLKQLSTQLRITNIRILNKIEKSVNDVLAVLDDFEPEITDQVMHTLMVLTLSYYTHDNSYVPPYTYIKEIGYKLYGLDENRDKNADEIRWDSTLREYGFQTFDDFDIALSNVIETGYVDHELLLNKARAQNDLILSNNSQVSFSHAWDMYHHSFNDNSDELLSSLGDSLVENARHISPADMNATVRLFKRLDRDEEGSLLVDRYIELNKDNSSIFDLDKNPLSRNIDDSEVIEKFNQQYYEIKNIKNAEDVLTNIAGQNKCSQSDEAILANTSMNQFYELFKKQNGVHLSSYVDSCLQFGRNNNATTQQLQIAENVTMALVKIGYENSLNALRVRKFGIDIYEYERL</sequence>
<dbReference type="SUPFAM" id="SSF52540">
    <property type="entry name" value="P-loop containing nucleoside triphosphate hydrolases"/>
    <property type="match status" value="1"/>
</dbReference>
<reference evidence="2" key="1">
    <citation type="submission" date="2018-06" db="EMBL/GenBank/DDBJ databases">
        <authorList>
            <person name="Zhirakovskaya E."/>
        </authorList>
    </citation>
    <scope>NUCLEOTIDE SEQUENCE</scope>
</reference>
<evidence type="ECO:0000259" key="1">
    <source>
        <dbReference type="Pfam" id="PF07693"/>
    </source>
</evidence>
<evidence type="ECO:0000313" key="2">
    <source>
        <dbReference type="EMBL" id="VAW92129.1"/>
    </source>
</evidence>
<dbReference type="InterPro" id="IPR011646">
    <property type="entry name" value="KAP_P-loop"/>
</dbReference>
<gene>
    <name evidence="2" type="ORF">MNBD_GAMMA22-2361</name>
</gene>
<dbReference type="Pfam" id="PF07693">
    <property type="entry name" value="KAP_NTPase"/>
    <property type="match status" value="1"/>
</dbReference>
<accession>A0A3B1A1T8</accession>
<dbReference type="EMBL" id="UOFS01000011">
    <property type="protein sequence ID" value="VAW92129.1"/>
    <property type="molecule type" value="Genomic_DNA"/>
</dbReference>
<dbReference type="Gene3D" id="3.40.50.300">
    <property type="entry name" value="P-loop containing nucleotide triphosphate hydrolases"/>
    <property type="match status" value="1"/>
</dbReference>
<dbReference type="AlphaFoldDB" id="A0A3B1A1T8"/>
<dbReference type="InterPro" id="IPR027417">
    <property type="entry name" value="P-loop_NTPase"/>
</dbReference>